<dbReference type="FunFam" id="1.10.3470.10:FF:000001">
    <property type="entry name" value="Vitamin B12 ABC transporter permease BtuC"/>
    <property type="match status" value="1"/>
</dbReference>
<dbReference type="PANTHER" id="PTHR30472">
    <property type="entry name" value="FERRIC ENTEROBACTIN TRANSPORT SYSTEM PERMEASE PROTEIN"/>
    <property type="match status" value="1"/>
</dbReference>
<keyword evidence="10" id="KW-1185">Reference proteome</keyword>
<organism evidence="9 10">
    <name type="scientific">Paenisporosarcina antarctica</name>
    <dbReference type="NCBI Taxonomy" id="417367"/>
    <lineage>
        <taxon>Bacteria</taxon>
        <taxon>Bacillati</taxon>
        <taxon>Bacillota</taxon>
        <taxon>Bacilli</taxon>
        <taxon>Bacillales</taxon>
        <taxon>Caryophanaceae</taxon>
        <taxon>Paenisporosarcina</taxon>
    </lineage>
</organism>
<dbReference type="GO" id="GO:0033214">
    <property type="term" value="P:siderophore-iron import into cell"/>
    <property type="evidence" value="ECO:0007669"/>
    <property type="project" value="TreeGrafter"/>
</dbReference>
<name>A0A4V1AMN7_9BACL</name>
<evidence type="ECO:0000256" key="6">
    <source>
        <dbReference type="ARBA" id="ARBA00022989"/>
    </source>
</evidence>
<evidence type="ECO:0000256" key="7">
    <source>
        <dbReference type="ARBA" id="ARBA00023136"/>
    </source>
</evidence>
<feature type="transmembrane region" description="Helical" evidence="8">
    <location>
        <begin position="320"/>
        <end position="339"/>
    </location>
</feature>
<feature type="transmembrane region" description="Helical" evidence="8">
    <location>
        <begin position="12"/>
        <end position="32"/>
    </location>
</feature>
<keyword evidence="5 8" id="KW-0812">Transmembrane</keyword>
<feature type="transmembrane region" description="Helical" evidence="8">
    <location>
        <begin position="98"/>
        <end position="117"/>
    </location>
</feature>
<keyword evidence="4" id="KW-1003">Cell membrane</keyword>
<reference evidence="9 10" key="1">
    <citation type="submission" date="2019-03" db="EMBL/GenBank/DDBJ databases">
        <title>Complete genome sequence of Paenisporosarcina antarctica CGMCC 1.6503T.</title>
        <authorList>
            <person name="Rong J.-C."/>
            <person name="Chi N.-Y."/>
            <person name="Zhang Q.-F."/>
        </authorList>
    </citation>
    <scope>NUCLEOTIDE SEQUENCE [LARGE SCALE GENOMIC DNA]</scope>
    <source>
        <strain evidence="9 10">CGMCC 1.6503</strain>
    </source>
</reference>
<evidence type="ECO:0000256" key="2">
    <source>
        <dbReference type="ARBA" id="ARBA00007935"/>
    </source>
</evidence>
<proteinExistence type="inferred from homology"/>
<accession>A0A4V1AMN7</accession>
<feature type="transmembrane region" description="Helical" evidence="8">
    <location>
        <begin position="68"/>
        <end position="86"/>
    </location>
</feature>
<protein>
    <submittedName>
        <fullName evidence="9">Iron ABC transporter permease</fullName>
    </submittedName>
</protein>
<dbReference type="EMBL" id="CP038015">
    <property type="protein sequence ID" value="QBP39915.1"/>
    <property type="molecule type" value="Genomic_DNA"/>
</dbReference>
<dbReference type="RefSeq" id="WP_134208357.1">
    <property type="nucleotide sequence ID" value="NZ_CP038015.1"/>
</dbReference>
<evidence type="ECO:0000313" key="9">
    <source>
        <dbReference type="EMBL" id="QBP39915.1"/>
    </source>
</evidence>
<feature type="transmembrane region" description="Helical" evidence="8">
    <location>
        <begin position="129"/>
        <end position="148"/>
    </location>
</feature>
<dbReference type="SUPFAM" id="SSF81345">
    <property type="entry name" value="ABC transporter involved in vitamin B12 uptake, BtuC"/>
    <property type="match status" value="1"/>
</dbReference>
<dbReference type="CDD" id="cd06550">
    <property type="entry name" value="TM_ABC_iron-siderophores_like"/>
    <property type="match status" value="1"/>
</dbReference>
<dbReference type="OrthoDB" id="9811721at2"/>
<feature type="transmembrane region" description="Helical" evidence="8">
    <location>
        <begin position="248"/>
        <end position="275"/>
    </location>
</feature>
<dbReference type="GO" id="GO:0005886">
    <property type="term" value="C:plasma membrane"/>
    <property type="evidence" value="ECO:0007669"/>
    <property type="project" value="UniProtKB-SubCell"/>
</dbReference>
<feature type="transmembrane region" description="Helical" evidence="8">
    <location>
        <begin position="287"/>
        <end position="308"/>
    </location>
</feature>
<dbReference type="Gene3D" id="1.10.3470.10">
    <property type="entry name" value="ABC transporter involved in vitamin B12 uptake, BtuC"/>
    <property type="match status" value="1"/>
</dbReference>
<evidence type="ECO:0000313" key="10">
    <source>
        <dbReference type="Proteomes" id="UP000294292"/>
    </source>
</evidence>
<dbReference type="AlphaFoldDB" id="A0A4V1AMN7"/>
<comment type="subcellular location">
    <subcellularLocation>
        <location evidence="1">Cell membrane</location>
        <topology evidence="1">Multi-pass membrane protein</topology>
    </subcellularLocation>
</comment>
<evidence type="ECO:0000256" key="5">
    <source>
        <dbReference type="ARBA" id="ARBA00022692"/>
    </source>
</evidence>
<feature type="transmembrane region" description="Helical" evidence="8">
    <location>
        <begin position="160"/>
        <end position="180"/>
    </location>
</feature>
<feature type="transmembrane region" description="Helical" evidence="8">
    <location>
        <begin position="200"/>
        <end position="222"/>
    </location>
</feature>
<evidence type="ECO:0000256" key="1">
    <source>
        <dbReference type="ARBA" id="ARBA00004651"/>
    </source>
</evidence>
<dbReference type="GO" id="GO:0022857">
    <property type="term" value="F:transmembrane transporter activity"/>
    <property type="evidence" value="ECO:0007669"/>
    <property type="project" value="InterPro"/>
</dbReference>
<dbReference type="InterPro" id="IPR037294">
    <property type="entry name" value="ABC_BtuC-like"/>
</dbReference>
<dbReference type="KEGG" id="panc:E2636_01530"/>
<comment type="similarity">
    <text evidence="2">Belongs to the binding-protein-dependent transport system permease family. FecCD subfamily.</text>
</comment>
<evidence type="ECO:0000256" key="3">
    <source>
        <dbReference type="ARBA" id="ARBA00022448"/>
    </source>
</evidence>
<keyword evidence="6 8" id="KW-1133">Transmembrane helix</keyword>
<keyword evidence="7 8" id="KW-0472">Membrane</keyword>
<gene>
    <name evidence="9" type="ORF">E2636_01530</name>
</gene>
<evidence type="ECO:0000256" key="8">
    <source>
        <dbReference type="SAM" id="Phobius"/>
    </source>
</evidence>
<keyword evidence="3" id="KW-0813">Transport</keyword>
<dbReference type="Pfam" id="PF01032">
    <property type="entry name" value="FecCD"/>
    <property type="match status" value="1"/>
</dbReference>
<dbReference type="PANTHER" id="PTHR30472:SF24">
    <property type="entry name" value="FERRIC ENTEROBACTIN TRANSPORT SYSTEM PERMEASE PROTEIN FEPG"/>
    <property type="match status" value="1"/>
</dbReference>
<dbReference type="InterPro" id="IPR000522">
    <property type="entry name" value="ABC_transptr_permease_BtuC"/>
</dbReference>
<sequence length="345" mass="36951">MKIFNRLDFTRHPFFATIIVFLAVVTVMLLSAGSGEFPLSPTKVVAALFGFGDEFDRTVLIDFRLPRIVMALFVGMSLAVSGAILQGITKNPLASPDLIGITAGASFAVVLFLTLFSDDNNSLTVSIQWLPLFAFLGATLTALVVFLLSWKNGIAPFRLLLIGIAVAAFMQAGTTVWILMGPIYRASQATIWTTGSIYGANWSQVFVIMPWALLFITISLLLRRQMNILELGDEIATGVGSRVQLNRILLLLVSTGLTGVAVAFAGGIGFVGLLAPHIARRIVGPKFQSMVLFSAGIGALLVLIADWIARVAFAPIEVPAGVWTAAVGAPYFIFLLMTGRKKGGT</sequence>
<evidence type="ECO:0000256" key="4">
    <source>
        <dbReference type="ARBA" id="ARBA00022475"/>
    </source>
</evidence>
<dbReference type="Proteomes" id="UP000294292">
    <property type="component" value="Chromosome"/>
</dbReference>